<protein>
    <submittedName>
        <fullName evidence="1">Uncharacterized protein</fullName>
    </submittedName>
</protein>
<comment type="caution">
    <text evidence="1">The sequence shown here is derived from an EMBL/GenBank/DDBJ whole genome shotgun (WGS) entry which is preliminary data.</text>
</comment>
<organism evidence="1 2">
    <name type="scientific">Pleurodeles waltl</name>
    <name type="common">Iberian ribbed newt</name>
    <dbReference type="NCBI Taxonomy" id="8319"/>
    <lineage>
        <taxon>Eukaryota</taxon>
        <taxon>Metazoa</taxon>
        <taxon>Chordata</taxon>
        <taxon>Craniata</taxon>
        <taxon>Vertebrata</taxon>
        <taxon>Euteleostomi</taxon>
        <taxon>Amphibia</taxon>
        <taxon>Batrachia</taxon>
        <taxon>Caudata</taxon>
        <taxon>Salamandroidea</taxon>
        <taxon>Salamandridae</taxon>
        <taxon>Pleurodelinae</taxon>
        <taxon>Pleurodeles</taxon>
    </lineage>
</organism>
<name>A0AAV7MSX5_PLEWA</name>
<evidence type="ECO:0000313" key="1">
    <source>
        <dbReference type="EMBL" id="KAJ1104083.1"/>
    </source>
</evidence>
<gene>
    <name evidence="1" type="ORF">NDU88_001498</name>
</gene>
<dbReference type="AlphaFoldDB" id="A0AAV7MSX5"/>
<feature type="non-terminal residue" evidence="1">
    <location>
        <position position="1"/>
    </location>
</feature>
<feature type="non-terminal residue" evidence="1">
    <location>
        <position position="173"/>
    </location>
</feature>
<keyword evidence="2" id="KW-1185">Reference proteome</keyword>
<dbReference type="EMBL" id="JANPWB010000013">
    <property type="protein sequence ID" value="KAJ1104083.1"/>
    <property type="molecule type" value="Genomic_DNA"/>
</dbReference>
<evidence type="ECO:0000313" key="2">
    <source>
        <dbReference type="Proteomes" id="UP001066276"/>
    </source>
</evidence>
<proteinExistence type="predicted"/>
<dbReference type="Proteomes" id="UP001066276">
    <property type="component" value="Chromosome 9"/>
</dbReference>
<reference evidence="1" key="1">
    <citation type="journal article" date="2022" name="bioRxiv">
        <title>Sequencing and chromosome-scale assembly of the giantPleurodeles waltlgenome.</title>
        <authorList>
            <person name="Brown T."/>
            <person name="Elewa A."/>
            <person name="Iarovenko S."/>
            <person name="Subramanian E."/>
            <person name="Araus A.J."/>
            <person name="Petzold A."/>
            <person name="Susuki M."/>
            <person name="Suzuki K.-i.T."/>
            <person name="Hayashi T."/>
            <person name="Toyoda A."/>
            <person name="Oliveira C."/>
            <person name="Osipova E."/>
            <person name="Leigh N.D."/>
            <person name="Simon A."/>
            <person name="Yun M.H."/>
        </authorList>
    </citation>
    <scope>NUCLEOTIDE SEQUENCE</scope>
    <source>
        <strain evidence="1">20211129_DDA</strain>
        <tissue evidence="1">Liver</tissue>
    </source>
</reference>
<sequence>RDNDLFNPCGYDIKTYVFKPLTLHSRTIRAAPNDPMAFTKAVFTIVAYVLVPLGHRLQLPCKFMFCQQGHLVTEPQEEALLCLEAIEVRAKYRVLLATDQAGAMWAGPMFVTPGISVWEVIDEQLFSECPGASEIALAGLVRVRVELQSGAPSPIAVLATGQEQDLSVVPPQL</sequence>
<accession>A0AAV7MSX5</accession>